<dbReference type="Pfam" id="PF12796">
    <property type="entry name" value="Ank_2"/>
    <property type="match status" value="5"/>
</dbReference>
<accession>A0A7J6HPG7</accession>
<keyword evidence="11" id="KW-1185">Reference proteome</keyword>
<feature type="transmembrane region" description="Helical" evidence="8">
    <location>
        <begin position="1124"/>
        <end position="1144"/>
    </location>
</feature>
<reference evidence="10 11" key="1">
    <citation type="journal article" date="2020" name="bioRxiv">
        <title>Sequence and annotation of 42 cannabis genomes reveals extensive copy number variation in cannabinoid synthesis and pathogen resistance genes.</title>
        <authorList>
            <person name="Mckernan K.J."/>
            <person name="Helbert Y."/>
            <person name="Kane L.T."/>
            <person name="Ebling H."/>
            <person name="Zhang L."/>
            <person name="Liu B."/>
            <person name="Eaton Z."/>
            <person name="Mclaughlin S."/>
            <person name="Kingan S."/>
            <person name="Baybayan P."/>
            <person name="Concepcion G."/>
            <person name="Jordan M."/>
            <person name="Riva A."/>
            <person name="Barbazuk W."/>
            <person name="Harkins T."/>
        </authorList>
    </citation>
    <scope>NUCLEOTIDE SEQUENCE [LARGE SCALE GENOMIC DNA]</scope>
    <source>
        <strain evidence="11">cv. Jamaican Lion 4</strain>
        <tissue evidence="10">Leaf</tissue>
    </source>
</reference>
<dbReference type="Gene3D" id="1.25.40.20">
    <property type="entry name" value="Ankyrin repeat-containing domain"/>
    <property type="match status" value="2"/>
</dbReference>
<evidence type="ECO:0000256" key="1">
    <source>
        <dbReference type="ARBA" id="ARBA00004141"/>
    </source>
</evidence>
<feature type="transmembrane region" description="Helical" evidence="8">
    <location>
        <begin position="496"/>
        <end position="521"/>
    </location>
</feature>
<sequence>MNSDLYKAASNGEIGPFKQNHDELNLVQLVTQGKNTVLHLNIISGKTTDESFTREMLEMCPTLLMQTDARDETPLLVAARCGRVSMVKFLIEQCGDEQMAKLEMMRMKNIEKNTALHEAVRFGHDEVVSILTREDPDFSYSANEMGETPLYLAVERSYWCPELVDEILNNCSLLDTGGPNGRTVLHAAIQTGKEGLVKKVLAKVEHNLMKQGDEEGCTPLHHAAIRGYEIVKMLLEKDEGSAYIKNQHGMTPLHIATAHNCWAVMRQIISRCPDSCQVVDNKGRNALHYAVTTQQVYTVSEFLGHESIGNDYCFLNGKDIEGNTPLLHMAATLSWDVLILDALLSHPRIQQKLLEVLLKHKILKNIYQRSLLVNSHYEQRLTDREKLKEEERKEWNERKKFITTKYKESALVAATLIATVTFTAGFTLPGGYFSNELKNQQQQQIIGTAVLTNNKAFQAFMITDTIAMVLSTTSVFMNLFLTIVSSDQHSEDLVSYYIVSMVLAMVAMGLMVIAFVTGTYAVLSPSLGLAIATGLIGLSFFGLILYTVTRSKRVVELFWDLLHKVYLYKAASNGQIGPFKEKRNKLNLTQLVTRGKNTVLHLNIISEKTTDKIFAREILEMCPALLMQGDAREETPLLMAARYGRVFMVKFLIEQCENNQVMKLQMLRMKNIEKDTALHEAVRFGHDEVVRILTGEDPGFRYSANEAGETPLYLAIQRSYWCLKLVDELLKNWSTLDTGVPNGGTLLHAAVKTGNQDLVRKLLPKVEHLMNQGDEEGCTPLHHAATIQYSTGKTITEMLVENDESSAYIKNKHGMTPLHMAIANDNWNVMNVIMWRCPDSCQVVDNKGRNALHYAVTTQDVDTVKVFLEHSSLVGNDHWFLNGKDIEGDTPLLHMAATSSWHVEIFDALLSNPRVDKMASNKQNINIIDMVNRLDKKEDIKIQEKLHQVLVKHKILEKDVIYPESMPVNPYYEKRLTDREEIMKEERNEWNERKKFITTKYKESALVAATLIATVTFTAGFTLPGGYFSNELKNQQQQQLLGTAVLTNNKAFQAFMITDTIAMVLSTTSVFMNLFLTILSSEKHTSEDLLSCYIGTMVLAMVAMGLMVIAFVTGTYAVLSPSPALAIATGVIGLSFFGLIYYTVNRSKSKSKCPVQLFCDYEACYILKFVLFLPVIRFRKKSPVPKLPISSLYLQ</sequence>
<comment type="caution">
    <text evidence="10">The sequence shown here is derived from an EMBL/GenBank/DDBJ whole genome shotgun (WGS) entry which is preliminary data.</text>
</comment>
<dbReference type="InterPro" id="IPR026961">
    <property type="entry name" value="PGG_dom"/>
</dbReference>
<evidence type="ECO:0000313" key="10">
    <source>
        <dbReference type="EMBL" id="KAF4397162.1"/>
    </source>
</evidence>
<dbReference type="Pfam" id="PF13606">
    <property type="entry name" value="Ank_3"/>
    <property type="match status" value="1"/>
</dbReference>
<gene>
    <name evidence="10" type="ORF">G4B88_009008</name>
</gene>
<proteinExistence type="predicted"/>
<dbReference type="PANTHER" id="PTHR24186:SF50">
    <property type="entry name" value="ANKYRIN REPEAT-CONTAINING PROTEIN ITN1-LIKE ISOFORM X1"/>
    <property type="match status" value="1"/>
</dbReference>
<feature type="domain" description="PGG" evidence="9">
    <location>
        <begin position="1000"/>
        <end position="1118"/>
    </location>
</feature>
<evidence type="ECO:0000256" key="8">
    <source>
        <dbReference type="SAM" id="Phobius"/>
    </source>
</evidence>
<keyword evidence="2 8" id="KW-0812">Transmembrane</keyword>
<keyword evidence="5 7" id="KW-0040">ANK repeat</keyword>
<name>A0A7J6HPG7_CANSA</name>
<keyword evidence="4 8" id="KW-1133">Transmembrane helix</keyword>
<dbReference type="PANTHER" id="PTHR24186">
    <property type="entry name" value="PROTEIN PHOSPHATASE 1 REGULATORY SUBUNIT"/>
    <property type="match status" value="1"/>
</dbReference>
<feature type="transmembrane region" description="Helical" evidence="8">
    <location>
        <begin position="1004"/>
        <end position="1023"/>
    </location>
</feature>
<evidence type="ECO:0000256" key="6">
    <source>
        <dbReference type="ARBA" id="ARBA00023136"/>
    </source>
</evidence>
<organism evidence="10 11">
    <name type="scientific">Cannabis sativa</name>
    <name type="common">Hemp</name>
    <name type="synonym">Marijuana</name>
    <dbReference type="NCBI Taxonomy" id="3483"/>
    <lineage>
        <taxon>Eukaryota</taxon>
        <taxon>Viridiplantae</taxon>
        <taxon>Streptophyta</taxon>
        <taxon>Embryophyta</taxon>
        <taxon>Tracheophyta</taxon>
        <taxon>Spermatophyta</taxon>
        <taxon>Magnoliopsida</taxon>
        <taxon>eudicotyledons</taxon>
        <taxon>Gunneridae</taxon>
        <taxon>Pentapetalae</taxon>
        <taxon>rosids</taxon>
        <taxon>fabids</taxon>
        <taxon>Rosales</taxon>
        <taxon>Cannabaceae</taxon>
        <taxon>Cannabis</taxon>
    </lineage>
</organism>
<keyword evidence="3" id="KW-0677">Repeat</keyword>
<dbReference type="SUPFAM" id="SSF48403">
    <property type="entry name" value="Ankyrin repeat"/>
    <property type="match status" value="3"/>
</dbReference>
<feature type="repeat" description="ANK" evidence="7">
    <location>
        <begin position="742"/>
        <end position="763"/>
    </location>
</feature>
<evidence type="ECO:0000256" key="5">
    <source>
        <dbReference type="ARBA" id="ARBA00023043"/>
    </source>
</evidence>
<keyword evidence="6 8" id="KW-0472">Membrane</keyword>
<protein>
    <recommendedName>
        <fullName evidence="9">PGG domain-containing protein</fullName>
    </recommendedName>
</protein>
<dbReference type="EMBL" id="JAATIQ010000034">
    <property type="protein sequence ID" value="KAF4397162.1"/>
    <property type="molecule type" value="Genomic_DNA"/>
</dbReference>
<dbReference type="AlphaFoldDB" id="A0A7J6HPG7"/>
<evidence type="ECO:0000259" key="9">
    <source>
        <dbReference type="Pfam" id="PF13962"/>
    </source>
</evidence>
<feature type="transmembrane region" description="Helical" evidence="8">
    <location>
        <begin position="1054"/>
        <end position="1078"/>
    </location>
</feature>
<evidence type="ECO:0000256" key="3">
    <source>
        <dbReference type="ARBA" id="ARBA00022737"/>
    </source>
</evidence>
<dbReference type="InterPro" id="IPR036770">
    <property type="entry name" value="Ankyrin_rpt-contain_sf"/>
</dbReference>
<evidence type="ECO:0000256" key="7">
    <source>
        <dbReference type="PROSITE-ProRule" id="PRU00023"/>
    </source>
</evidence>
<dbReference type="GO" id="GO:0005886">
    <property type="term" value="C:plasma membrane"/>
    <property type="evidence" value="ECO:0007669"/>
    <property type="project" value="TreeGrafter"/>
</dbReference>
<evidence type="ECO:0000256" key="2">
    <source>
        <dbReference type="ARBA" id="ARBA00022692"/>
    </source>
</evidence>
<dbReference type="Pfam" id="PF13962">
    <property type="entry name" value="PGG"/>
    <property type="match status" value="2"/>
</dbReference>
<dbReference type="Proteomes" id="UP000583929">
    <property type="component" value="Unassembled WGS sequence"/>
</dbReference>
<feature type="repeat" description="ANK" evidence="7">
    <location>
        <begin position="111"/>
        <end position="143"/>
    </location>
</feature>
<feature type="transmembrane region" description="Helical" evidence="8">
    <location>
        <begin position="1090"/>
        <end position="1112"/>
    </location>
</feature>
<dbReference type="SMART" id="SM00248">
    <property type="entry name" value="ANK"/>
    <property type="match status" value="16"/>
</dbReference>
<evidence type="ECO:0000256" key="4">
    <source>
        <dbReference type="ARBA" id="ARBA00022989"/>
    </source>
</evidence>
<feature type="transmembrane region" description="Helical" evidence="8">
    <location>
        <begin position="409"/>
        <end position="428"/>
    </location>
</feature>
<dbReference type="InterPro" id="IPR002110">
    <property type="entry name" value="Ankyrin_rpt"/>
</dbReference>
<dbReference type="PROSITE" id="PS50297">
    <property type="entry name" value="ANK_REP_REGION"/>
    <property type="match status" value="1"/>
</dbReference>
<feature type="domain" description="PGG" evidence="9">
    <location>
        <begin position="405"/>
        <end position="522"/>
    </location>
</feature>
<feature type="transmembrane region" description="Helical" evidence="8">
    <location>
        <begin position="465"/>
        <end position="484"/>
    </location>
</feature>
<dbReference type="PROSITE" id="PS50088">
    <property type="entry name" value="ANK_REPEAT"/>
    <property type="match status" value="2"/>
</dbReference>
<feature type="transmembrane region" description="Helical" evidence="8">
    <location>
        <begin position="527"/>
        <end position="548"/>
    </location>
</feature>
<comment type="subcellular location">
    <subcellularLocation>
        <location evidence="1">Membrane</location>
        <topology evidence="1">Multi-pass membrane protein</topology>
    </subcellularLocation>
</comment>
<evidence type="ECO:0000313" key="11">
    <source>
        <dbReference type="Proteomes" id="UP000583929"/>
    </source>
</evidence>